<dbReference type="PANTHER" id="PTHR13007:SF19">
    <property type="entry name" value="PRE-MRNA-SPLICING FACTOR 18"/>
    <property type="match status" value="1"/>
</dbReference>
<dbReference type="Proteomes" id="UP000693970">
    <property type="component" value="Unassembled WGS sequence"/>
</dbReference>
<evidence type="ECO:0000313" key="11">
    <source>
        <dbReference type="Proteomes" id="UP000693970"/>
    </source>
</evidence>
<dbReference type="GO" id="GO:0071021">
    <property type="term" value="C:U2-type post-spliceosomal complex"/>
    <property type="evidence" value="ECO:0007669"/>
    <property type="project" value="TreeGrafter"/>
</dbReference>
<dbReference type="EMBL" id="JAGRRH010000017">
    <property type="protein sequence ID" value="KAG7352851.1"/>
    <property type="molecule type" value="Genomic_DNA"/>
</dbReference>
<feature type="domain" description="Prp18" evidence="9">
    <location>
        <begin position="262"/>
        <end position="401"/>
    </location>
</feature>
<evidence type="ECO:0000256" key="8">
    <source>
        <dbReference type="SAM" id="MobiDB-lite"/>
    </source>
</evidence>
<reference evidence="10" key="1">
    <citation type="journal article" date="2021" name="Sci. Rep.">
        <title>Diploid genomic architecture of Nitzschia inconspicua, an elite biomass production diatom.</title>
        <authorList>
            <person name="Oliver A."/>
            <person name="Podell S."/>
            <person name="Pinowska A."/>
            <person name="Traller J.C."/>
            <person name="Smith S.R."/>
            <person name="McClure R."/>
            <person name="Beliaev A."/>
            <person name="Bohutskyi P."/>
            <person name="Hill E.A."/>
            <person name="Rabines A."/>
            <person name="Zheng H."/>
            <person name="Allen L.Z."/>
            <person name="Kuo A."/>
            <person name="Grigoriev I.V."/>
            <person name="Allen A.E."/>
            <person name="Hazlebeck D."/>
            <person name="Allen E.E."/>
        </authorList>
    </citation>
    <scope>NUCLEOTIDE SEQUENCE</scope>
    <source>
        <strain evidence="10">Hildebrandi</strain>
    </source>
</reference>
<evidence type="ECO:0000256" key="1">
    <source>
        <dbReference type="ARBA" id="ARBA00004123"/>
    </source>
</evidence>
<reference evidence="10" key="2">
    <citation type="submission" date="2021-04" db="EMBL/GenBank/DDBJ databases">
        <authorList>
            <person name="Podell S."/>
        </authorList>
    </citation>
    <scope>NUCLEOTIDE SEQUENCE</scope>
    <source>
        <strain evidence="10">Hildebrandi</strain>
    </source>
</reference>
<comment type="similarity">
    <text evidence="2">Belongs to the PRP18 family.</text>
</comment>
<evidence type="ECO:0000256" key="4">
    <source>
        <dbReference type="ARBA" id="ARBA00022664"/>
    </source>
</evidence>
<evidence type="ECO:0000256" key="2">
    <source>
        <dbReference type="ARBA" id="ARBA00008137"/>
    </source>
</evidence>
<dbReference type="Pfam" id="PF02840">
    <property type="entry name" value="Prp18"/>
    <property type="match status" value="1"/>
</dbReference>
<gene>
    <name evidence="10" type="ORF">IV203_008899</name>
</gene>
<feature type="region of interest" description="Disordered" evidence="8">
    <location>
        <begin position="233"/>
        <end position="254"/>
    </location>
</feature>
<feature type="region of interest" description="Disordered" evidence="8">
    <location>
        <begin position="18"/>
        <end position="39"/>
    </location>
</feature>
<feature type="compositionally biased region" description="Polar residues" evidence="8">
    <location>
        <begin position="79"/>
        <end position="88"/>
    </location>
</feature>
<evidence type="ECO:0000259" key="9">
    <source>
        <dbReference type="Pfam" id="PF02840"/>
    </source>
</evidence>
<feature type="compositionally biased region" description="Basic and acidic residues" evidence="8">
    <location>
        <begin position="59"/>
        <end position="74"/>
    </location>
</feature>
<name>A0A9K3L125_9STRA</name>
<organism evidence="10 11">
    <name type="scientific">Nitzschia inconspicua</name>
    <dbReference type="NCBI Taxonomy" id="303405"/>
    <lineage>
        <taxon>Eukaryota</taxon>
        <taxon>Sar</taxon>
        <taxon>Stramenopiles</taxon>
        <taxon>Ochrophyta</taxon>
        <taxon>Bacillariophyta</taxon>
        <taxon>Bacillariophyceae</taxon>
        <taxon>Bacillariophycidae</taxon>
        <taxon>Bacillariales</taxon>
        <taxon>Bacillariaceae</taxon>
        <taxon>Nitzschia</taxon>
    </lineage>
</organism>
<accession>A0A9K3L125</accession>
<dbReference type="OrthoDB" id="10261918at2759"/>
<evidence type="ECO:0000313" key="10">
    <source>
        <dbReference type="EMBL" id="KAG7352851.1"/>
    </source>
</evidence>
<keyword evidence="5" id="KW-0747">Spliceosome</keyword>
<evidence type="ECO:0000256" key="5">
    <source>
        <dbReference type="ARBA" id="ARBA00022728"/>
    </source>
</evidence>
<evidence type="ECO:0000256" key="6">
    <source>
        <dbReference type="ARBA" id="ARBA00023187"/>
    </source>
</evidence>
<evidence type="ECO:0000256" key="3">
    <source>
        <dbReference type="ARBA" id="ARBA00018242"/>
    </source>
</evidence>
<dbReference type="PANTHER" id="PTHR13007">
    <property type="entry name" value="PRE-MRNA SPLICING FACTOR-RELATED"/>
    <property type="match status" value="1"/>
</dbReference>
<protein>
    <recommendedName>
        <fullName evidence="3">Pre-mRNA-splicing factor 18</fullName>
    </recommendedName>
</protein>
<dbReference type="InterPro" id="IPR039979">
    <property type="entry name" value="PRPF18"/>
</dbReference>
<comment type="caution">
    <text evidence="10">The sequence shown here is derived from an EMBL/GenBank/DDBJ whole genome shotgun (WGS) entry which is preliminary data.</text>
</comment>
<dbReference type="GO" id="GO:0000350">
    <property type="term" value="P:generation of catalytic spliceosome for second transesterification step"/>
    <property type="evidence" value="ECO:0007669"/>
    <property type="project" value="TreeGrafter"/>
</dbReference>
<evidence type="ECO:0000256" key="7">
    <source>
        <dbReference type="ARBA" id="ARBA00023242"/>
    </source>
</evidence>
<sequence length="411" mass="46354">MDLLQRELQRKKAALAKAKEEASLNLDGGGNNDSKDIKKRKYFKVSDLRRIEEEEEESERLQRLTEQQQRRSIREGNNGDESLTTIAVSGSKKVKRKSKKDSSLKWSEKSGRDLSKNSCDESSIAAECATSCGEDKSPTTITRKLRQMGLVIRFYGETNEARWKRLQKALNQRTKALQGLSELEEFRLGKGHGIRNPFLERDKDTTISKKQKILLSDGPSSAAVTETTDDAAAAANCGSQTKEESKNDDVDDQSDPPKYIYKFLKGLLKEWEEDLADRPESVANSVAGKNESKTLKQCKDYIRPLFKLLKSRKLEDGLQHHLVKIVNFAKQGEFVKAHDAYMDVAIGRAAWPIGVTMVGIHARSGRAKIESANVAHVMNSELQRKYLTSVKRLLSYYQKKRTDVDPSKKVS</sequence>
<feature type="compositionally biased region" description="Basic and acidic residues" evidence="8">
    <location>
        <begin position="100"/>
        <end position="118"/>
    </location>
</feature>
<keyword evidence="11" id="KW-1185">Reference proteome</keyword>
<keyword evidence="4" id="KW-0507">mRNA processing</keyword>
<dbReference type="GO" id="GO:0005682">
    <property type="term" value="C:U5 snRNP"/>
    <property type="evidence" value="ECO:0007669"/>
    <property type="project" value="TreeGrafter"/>
</dbReference>
<dbReference type="InterPro" id="IPR004098">
    <property type="entry name" value="Prp18"/>
</dbReference>
<keyword evidence="7" id="KW-0539">Nucleus</keyword>
<comment type="subcellular location">
    <subcellularLocation>
        <location evidence="1">Nucleus</location>
    </subcellularLocation>
</comment>
<dbReference type="GO" id="GO:0046540">
    <property type="term" value="C:U4/U6 x U5 tri-snRNP complex"/>
    <property type="evidence" value="ECO:0007669"/>
    <property type="project" value="TreeGrafter"/>
</dbReference>
<dbReference type="AlphaFoldDB" id="A0A9K3L125"/>
<feature type="region of interest" description="Disordered" evidence="8">
    <location>
        <begin position="51"/>
        <end position="118"/>
    </location>
</feature>
<keyword evidence="6" id="KW-0508">mRNA splicing</keyword>
<proteinExistence type="inferred from homology"/>